<evidence type="ECO:0000256" key="4">
    <source>
        <dbReference type="ARBA" id="ARBA00022490"/>
    </source>
</evidence>
<accession>A0A1Y3U2N4</accession>
<evidence type="ECO:0000256" key="2">
    <source>
        <dbReference type="ARBA" id="ARBA00004496"/>
    </source>
</evidence>
<feature type="domain" description="HPr" evidence="6">
    <location>
        <begin position="1"/>
        <end position="90"/>
    </location>
</feature>
<keyword evidence="4" id="KW-0963">Cytoplasm</keyword>
<dbReference type="PROSITE" id="PS51350">
    <property type="entry name" value="PTS_HPR_DOM"/>
    <property type="match status" value="1"/>
</dbReference>
<evidence type="ECO:0000256" key="1">
    <source>
        <dbReference type="ARBA" id="ARBA00003681"/>
    </source>
</evidence>
<dbReference type="InterPro" id="IPR050399">
    <property type="entry name" value="HPr"/>
</dbReference>
<dbReference type="PANTHER" id="PTHR33705">
    <property type="entry name" value="PHOSPHOCARRIER PROTEIN HPR"/>
    <property type="match status" value="1"/>
</dbReference>
<dbReference type="GO" id="GO:0005737">
    <property type="term" value="C:cytoplasm"/>
    <property type="evidence" value="ECO:0007669"/>
    <property type="project" value="UniProtKB-SubCell"/>
</dbReference>
<dbReference type="PROSITE" id="PS00369">
    <property type="entry name" value="PTS_HPR_HIS"/>
    <property type="match status" value="1"/>
</dbReference>
<proteinExistence type="predicted"/>
<dbReference type="AlphaFoldDB" id="A0A1Y3U2N4"/>
<evidence type="ECO:0000313" key="8">
    <source>
        <dbReference type="Proteomes" id="UP000196560"/>
    </source>
</evidence>
<dbReference type="InterPro" id="IPR035895">
    <property type="entry name" value="HPr-like_sf"/>
</dbReference>
<evidence type="ECO:0000256" key="5">
    <source>
        <dbReference type="ARBA" id="ARBA00022683"/>
    </source>
</evidence>
<protein>
    <recommendedName>
        <fullName evidence="3">Phosphocarrier protein HPr</fullName>
    </recommendedName>
</protein>
<dbReference type="PANTHER" id="PTHR33705:SF2">
    <property type="entry name" value="PHOSPHOCARRIER PROTEIN NPR"/>
    <property type="match status" value="1"/>
</dbReference>
<dbReference type="EMBL" id="NFHO01000005">
    <property type="protein sequence ID" value="OUN43072.1"/>
    <property type="molecule type" value="Genomic_DNA"/>
</dbReference>
<dbReference type="PRINTS" id="PR00107">
    <property type="entry name" value="PHOSPHOCPHPR"/>
</dbReference>
<dbReference type="Proteomes" id="UP000196560">
    <property type="component" value="Unassembled WGS sequence"/>
</dbReference>
<gene>
    <name evidence="7" type="ORF">B5G21_05605</name>
</gene>
<name>A0A1Y3U2N4_9ACTN</name>
<comment type="subcellular location">
    <subcellularLocation>
        <location evidence="2">Cytoplasm</location>
    </subcellularLocation>
</comment>
<evidence type="ECO:0000256" key="3">
    <source>
        <dbReference type="ARBA" id="ARBA00020422"/>
    </source>
</evidence>
<reference evidence="8" key="1">
    <citation type="submission" date="2017-04" db="EMBL/GenBank/DDBJ databases">
        <title>Function of individual gut microbiota members based on whole genome sequencing of pure cultures obtained from chicken caecum.</title>
        <authorList>
            <person name="Medvecky M."/>
            <person name="Cejkova D."/>
            <person name="Polansky O."/>
            <person name="Karasova D."/>
            <person name="Kubasova T."/>
            <person name="Cizek A."/>
            <person name="Rychlik I."/>
        </authorList>
    </citation>
    <scope>NUCLEOTIDE SEQUENCE [LARGE SCALE GENOMIC DNA]</scope>
    <source>
        <strain evidence="8">An70</strain>
    </source>
</reference>
<dbReference type="InterPro" id="IPR000032">
    <property type="entry name" value="HPr-like"/>
</dbReference>
<keyword evidence="5" id="KW-0598">Phosphotransferase system</keyword>
<dbReference type="InterPro" id="IPR001020">
    <property type="entry name" value="PTS_HPr_His_P_site"/>
</dbReference>
<dbReference type="NCBIfam" id="TIGR01003">
    <property type="entry name" value="PTS_HPr_family"/>
    <property type="match status" value="1"/>
</dbReference>
<dbReference type="RefSeq" id="WP_087186365.1">
    <property type="nucleotide sequence ID" value="NZ_DYUN01000108.1"/>
</dbReference>
<sequence>MISQTTRVVNPSGLHARPASVFVKCAMSFESKVTARNVSTDSEAKDAKSILAVMGLGMKKGHEIEICADGTDEQEAVSALVQLVESGCGE</sequence>
<comment type="caution">
    <text evidence="7">The sequence shown here is derived from an EMBL/GenBank/DDBJ whole genome shotgun (WGS) entry which is preliminary data.</text>
</comment>
<dbReference type="Gene3D" id="3.30.1340.10">
    <property type="entry name" value="HPr-like"/>
    <property type="match status" value="1"/>
</dbReference>
<dbReference type="SUPFAM" id="SSF55594">
    <property type="entry name" value="HPr-like"/>
    <property type="match status" value="1"/>
</dbReference>
<dbReference type="Pfam" id="PF00381">
    <property type="entry name" value="PTS-HPr"/>
    <property type="match status" value="1"/>
</dbReference>
<comment type="function">
    <text evidence="1">General (non sugar-specific) component of the phosphoenolpyruvate-dependent sugar phosphotransferase system (sugar PTS). This major carbohydrate active-transport system catalyzes the phosphorylation of incoming sugar substrates concomitantly with their translocation across the cell membrane. The phosphoryl group from phosphoenolpyruvate (PEP) is transferred to the phosphoryl carrier protein HPr by enzyme I. Phospho-HPr then transfers it to the PTS EIIA domain.</text>
</comment>
<dbReference type="CDD" id="cd00367">
    <property type="entry name" value="PTS-HPr_like"/>
    <property type="match status" value="1"/>
</dbReference>
<organism evidence="7 8">
    <name type="scientific">Enorma massiliensis</name>
    <dbReference type="NCBI Taxonomy" id="1472761"/>
    <lineage>
        <taxon>Bacteria</taxon>
        <taxon>Bacillati</taxon>
        <taxon>Actinomycetota</taxon>
        <taxon>Coriobacteriia</taxon>
        <taxon>Coriobacteriales</taxon>
        <taxon>Coriobacteriaceae</taxon>
        <taxon>Enorma</taxon>
    </lineage>
</organism>
<keyword evidence="8" id="KW-1185">Reference proteome</keyword>
<dbReference type="GO" id="GO:0009401">
    <property type="term" value="P:phosphoenolpyruvate-dependent sugar phosphotransferase system"/>
    <property type="evidence" value="ECO:0007669"/>
    <property type="project" value="UniProtKB-KW"/>
</dbReference>
<evidence type="ECO:0000259" key="6">
    <source>
        <dbReference type="PROSITE" id="PS51350"/>
    </source>
</evidence>
<evidence type="ECO:0000313" key="7">
    <source>
        <dbReference type="EMBL" id="OUN43072.1"/>
    </source>
</evidence>